<dbReference type="AlphaFoldDB" id="A0A0N4WLX4"/>
<dbReference type="GO" id="GO:0003989">
    <property type="term" value="F:acetyl-CoA carboxylase activity"/>
    <property type="evidence" value="ECO:0007669"/>
    <property type="project" value="InterPro"/>
</dbReference>
<name>A0A0N4WLX4_HAEPC</name>
<accession>A0A0N4WLX4</accession>
<dbReference type="OrthoDB" id="14612at2759"/>
<dbReference type="GO" id="GO:0006633">
    <property type="term" value="P:fatty acid biosynthetic process"/>
    <property type="evidence" value="ECO:0007669"/>
    <property type="project" value="TreeGrafter"/>
</dbReference>
<evidence type="ECO:0000313" key="1">
    <source>
        <dbReference type="EMBL" id="VDO44920.1"/>
    </source>
</evidence>
<evidence type="ECO:0000313" key="2">
    <source>
        <dbReference type="Proteomes" id="UP000268014"/>
    </source>
</evidence>
<organism evidence="3">
    <name type="scientific">Haemonchus placei</name>
    <name type="common">Barber's pole worm</name>
    <dbReference type="NCBI Taxonomy" id="6290"/>
    <lineage>
        <taxon>Eukaryota</taxon>
        <taxon>Metazoa</taxon>
        <taxon>Ecdysozoa</taxon>
        <taxon>Nematoda</taxon>
        <taxon>Chromadorea</taxon>
        <taxon>Rhabditida</taxon>
        <taxon>Rhabditina</taxon>
        <taxon>Rhabditomorpha</taxon>
        <taxon>Strongyloidea</taxon>
        <taxon>Trichostrongylidae</taxon>
        <taxon>Haemonchus</taxon>
    </lineage>
</organism>
<proteinExistence type="predicted"/>
<dbReference type="GO" id="GO:0005739">
    <property type="term" value="C:mitochondrion"/>
    <property type="evidence" value="ECO:0007669"/>
    <property type="project" value="TreeGrafter"/>
</dbReference>
<gene>
    <name evidence="1" type="ORF">HPLM_LOCUS12168</name>
</gene>
<dbReference type="STRING" id="6290.A0A0N4WLX4"/>
<sequence length="276" mass="31718">MLKVGSRGVQEESSKRFIGTLFNITLATLLAEGMGGDEELLNRTSRCCENKPAILCKEVESVSPLGDRNDPLRSPYDDSYGVNFTEESSLEHVAREGDLLYPGSVIARLVDQKDSEKYKPRPFLEAFSEWAESPDNEHIIPETKKHSICFDMCMNVLRGSIPPGADFNMNDLVEELFCYLESSTLPYALFKQALSPMVNRLPEKFCMRIKEIVEVDSMENFVLIKIAERLLLVDTRRIFRLTESRRMGNGESCVQYRISDLRKVWERTAFKYWFRA</sequence>
<dbReference type="InterPro" id="IPR049076">
    <property type="entry name" value="ACCA"/>
</dbReference>
<protein>
    <submittedName>
        <fullName evidence="3">ACC_central domain-containing protein</fullName>
    </submittedName>
</protein>
<dbReference type="EMBL" id="UZAF01017781">
    <property type="protein sequence ID" value="VDO44920.1"/>
    <property type="molecule type" value="Genomic_DNA"/>
</dbReference>
<reference evidence="1 2" key="2">
    <citation type="submission" date="2018-11" db="EMBL/GenBank/DDBJ databases">
        <authorList>
            <consortium name="Pathogen Informatics"/>
        </authorList>
    </citation>
    <scope>NUCLEOTIDE SEQUENCE [LARGE SCALE GENOMIC DNA]</scope>
    <source>
        <strain evidence="1 2">MHpl1</strain>
    </source>
</reference>
<reference evidence="3" key="1">
    <citation type="submission" date="2017-02" db="UniProtKB">
        <authorList>
            <consortium name="WormBaseParasite"/>
        </authorList>
    </citation>
    <scope>IDENTIFICATION</scope>
</reference>
<dbReference type="PANTHER" id="PTHR45728">
    <property type="entry name" value="ACETYL-COA CARBOXYLASE, ISOFORM A"/>
    <property type="match status" value="1"/>
</dbReference>
<dbReference type="PANTHER" id="PTHR45728:SF3">
    <property type="entry name" value="ACETYL-COA CARBOXYLASE"/>
    <property type="match status" value="1"/>
</dbReference>
<dbReference type="WBParaSite" id="HPLM_0001217601-mRNA-1">
    <property type="protein sequence ID" value="HPLM_0001217601-mRNA-1"/>
    <property type="gene ID" value="HPLM_0001217601"/>
</dbReference>
<dbReference type="Proteomes" id="UP000268014">
    <property type="component" value="Unassembled WGS sequence"/>
</dbReference>
<evidence type="ECO:0000313" key="3">
    <source>
        <dbReference type="WBParaSite" id="HPLM_0001217601-mRNA-1"/>
    </source>
</evidence>
<keyword evidence="2" id="KW-1185">Reference proteome</keyword>